<dbReference type="EMBL" id="JAPPUX010000002">
    <property type="protein sequence ID" value="MCY4725987.1"/>
    <property type="molecule type" value="Genomic_DNA"/>
</dbReference>
<dbReference type="PANTHER" id="PTHR32114">
    <property type="entry name" value="ABC TRANSPORTER ABCH.3"/>
    <property type="match status" value="1"/>
</dbReference>
<evidence type="ECO:0000256" key="4">
    <source>
        <dbReference type="SAM" id="MobiDB-lite"/>
    </source>
</evidence>
<evidence type="ECO:0000256" key="1">
    <source>
        <dbReference type="ARBA" id="ARBA00006930"/>
    </source>
</evidence>
<comment type="subunit">
    <text evidence="2">Heterodimer of SbcC and SbcD.</text>
</comment>
<gene>
    <name evidence="6" type="ORF">NYO98_06830</name>
</gene>
<evidence type="ECO:0000313" key="7">
    <source>
        <dbReference type="Proteomes" id="UP001074726"/>
    </source>
</evidence>
<dbReference type="SUPFAM" id="SSF52540">
    <property type="entry name" value="P-loop containing nucleoside triphosphate hydrolases"/>
    <property type="match status" value="1"/>
</dbReference>
<organism evidence="6 7">
    <name type="scientific">Nocardioides pini</name>
    <dbReference type="NCBI Taxonomy" id="2975053"/>
    <lineage>
        <taxon>Bacteria</taxon>
        <taxon>Bacillati</taxon>
        <taxon>Actinomycetota</taxon>
        <taxon>Actinomycetes</taxon>
        <taxon>Propionibacteriales</taxon>
        <taxon>Nocardioidaceae</taxon>
        <taxon>Nocardioides</taxon>
    </lineage>
</organism>
<dbReference type="PANTHER" id="PTHR32114:SF2">
    <property type="entry name" value="ABC TRANSPORTER ABCH.3"/>
    <property type="match status" value="1"/>
</dbReference>
<keyword evidence="7" id="KW-1185">Reference proteome</keyword>
<protein>
    <recommendedName>
        <fullName evidence="3">Nuclease SbcCD subunit C</fullName>
    </recommendedName>
</protein>
<feature type="compositionally biased region" description="Low complexity" evidence="4">
    <location>
        <begin position="520"/>
        <end position="534"/>
    </location>
</feature>
<accession>A0ABT4CAJ2</accession>
<feature type="region of interest" description="Disordered" evidence="4">
    <location>
        <begin position="520"/>
        <end position="544"/>
    </location>
</feature>
<comment type="similarity">
    <text evidence="1">Belongs to the SMC family. SbcC subfamily.</text>
</comment>
<evidence type="ECO:0000256" key="3">
    <source>
        <dbReference type="ARBA" id="ARBA00013368"/>
    </source>
</evidence>
<sequence>MRLHHLQVVGFGPFADPVSVDFDALSDAGLFLLSGPTGAGKSSVLDAVCFALYGDVPGDRAAAKRLRSDHAADDVAPRVVLEATLSGRRFRIDRSPAWTRPKKRGTGTTTEQARVVISERRPTDDGQHLWHPLSTRLDETGHLVTRLVGMTLPQFCQVAMLPQGRFQAFLRARSEERHALLQQVFQTGRFDRTERWLRDRRVALRRASEQHRSTVADLVSRVSEVAGDGAPDDWTSEPTCLAGWVSGLAATAAVASQEQSGHAEEAAAAEAAAAAASAAGAELAGLQAAHADARRDRAALEAASTEHADRGRRAALAQRAAAVRPLHDLALESRSAADDLERRHAASVASLAEVLGLATLDDPQVLDQHRAATRALDDLARVRPLRHEVGDVASALADAAQRRQEVGAQLEHLAARAEQVPLSLADLEPRLASAREAVTEATSLGRELEVLRSRVRAARSADALTAELAVARHELDAATHTRLLAREALVEIREQRLDGMAAEIARQLAVGACCPVCGSADHPSPASPASGAPDEATEREARREVDDLEVVVEAHAQQVRGLETRLAAALAEAGDPLDRLLAAEAEVHTRLEGARATAATVESLAERQRVLLGEQDDLTRQREALATTSSELDTEVAVLTTRLEALREQVRTVLPDGADLDALVAHHRRVVDLAGRCTDTAAGLARARDTAESTRRAADAAASEAGFASSDDAASAWLPEGELATLLTAIERHEHELARTAELLADPDLVRAGAAEAPDLDLLAETHRLSRERAATARHRDLALRDRLGRLRDLSGEVGAALTAWEPVRADLDLVGDLAALVEGKHPDNRHQMRLSAYVLAHRLGQVVEAANLRLSTMSDRRYSLVHTGQRGAGETRGGLSLLVRDDWTGDSRDPATLSGGETFVVSLALALGLADVITQEAGGADLDTLFVDEGFGSLDAETLEDVMDTLDTLRDGGRVVGVVSHVPELQTRIPAQLRVHRGRAGSRTSLVLA</sequence>
<dbReference type="RefSeq" id="WP_268110806.1">
    <property type="nucleotide sequence ID" value="NZ_JAPPUX010000002.1"/>
</dbReference>
<dbReference type="InterPro" id="IPR027417">
    <property type="entry name" value="P-loop_NTPase"/>
</dbReference>
<dbReference type="Gene3D" id="3.40.50.300">
    <property type="entry name" value="P-loop containing nucleotide triphosphate hydrolases"/>
    <property type="match status" value="2"/>
</dbReference>
<proteinExistence type="inferred from homology"/>
<name>A0ABT4CAJ2_9ACTN</name>
<dbReference type="Pfam" id="PF13558">
    <property type="entry name" value="SbcC_Walker_B"/>
    <property type="match status" value="1"/>
</dbReference>
<comment type="caution">
    <text evidence="6">The sequence shown here is derived from an EMBL/GenBank/DDBJ whole genome shotgun (WGS) entry which is preliminary data.</text>
</comment>
<evidence type="ECO:0000313" key="6">
    <source>
        <dbReference type="EMBL" id="MCY4725987.1"/>
    </source>
</evidence>
<dbReference type="Proteomes" id="UP001074726">
    <property type="component" value="Unassembled WGS sequence"/>
</dbReference>
<evidence type="ECO:0000256" key="2">
    <source>
        <dbReference type="ARBA" id="ARBA00011322"/>
    </source>
</evidence>
<dbReference type="Pfam" id="PF13476">
    <property type="entry name" value="AAA_23"/>
    <property type="match status" value="1"/>
</dbReference>
<evidence type="ECO:0000259" key="5">
    <source>
        <dbReference type="Pfam" id="PF13476"/>
    </source>
</evidence>
<reference evidence="6" key="1">
    <citation type="submission" date="2022-08" db="EMBL/GenBank/DDBJ databases">
        <title>Genome sequencing of Nocardioides sp. STR2.</title>
        <authorList>
            <person name="So Y."/>
        </authorList>
    </citation>
    <scope>NUCLEOTIDE SEQUENCE</scope>
    <source>
        <strain evidence="6">STR2</strain>
    </source>
</reference>
<feature type="domain" description="Rad50/SbcC-type AAA" evidence="5">
    <location>
        <begin position="6"/>
        <end position="180"/>
    </location>
</feature>
<dbReference type="InterPro" id="IPR038729">
    <property type="entry name" value="Rad50/SbcC_AAA"/>
</dbReference>